<dbReference type="Proteomes" id="UP001165667">
    <property type="component" value="Unassembled WGS sequence"/>
</dbReference>
<evidence type="ECO:0000259" key="1">
    <source>
        <dbReference type="Pfam" id="PF13472"/>
    </source>
</evidence>
<gene>
    <name evidence="2" type="ORF">M8523_08070</name>
</gene>
<evidence type="ECO:0000313" key="2">
    <source>
        <dbReference type="EMBL" id="MCW6507975.1"/>
    </source>
</evidence>
<organism evidence="2 3">
    <name type="scientific">Lichenifustis flavocetrariae</name>
    <dbReference type="NCBI Taxonomy" id="2949735"/>
    <lineage>
        <taxon>Bacteria</taxon>
        <taxon>Pseudomonadati</taxon>
        <taxon>Pseudomonadota</taxon>
        <taxon>Alphaproteobacteria</taxon>
        <taxon>Hyphomicrobiales</taxon>
        <taxon>Lichenihabitantaceae</taxon>
        <taxon>Lichenifustis</taxon>
    </lineage>
</organism>
<name>A0AA41Z011_9HYPH</name>
<accession>A0AA41Z011</accession>
<dbReference type="Pfam" id="PF13472">
    <property type="entry name" value="Lipase_GDSL_2"/>
    <property type="match status" value="1"/>
</dbReference>
<keyword evidence="3" id="KW-1185">Reference proteome</keyword>
<dbReference type="AlphaFoldDB" id="A0AA41Z011"/>
<dbReference type="PANTHER" id="PTHR30383">
    <property type="entry name" value="THIOESTERASE 1/PROTEASE 1/LYSOPHOSPHOLIPASE L1"/>
    <property type="match status" value="1"/>
</dbReference>
<sequence length="201" mass="21639">MAAMTFVPVPVLAKTLQLVAFGDSLMAGYKLPAGQDFPARLEAALRQHGYDVTISNASVSGDTTSGGLDRLDWSIQDGTDGVLLELGANDMLRGQDPALTRNNLDTMITRLADRHIAVYLLGMRADPTLGAEFTSRFDAIYPSLAKAHSLPIYPFFLDGVAGQSRLQLSDGMHPNPEGVALMVTRVLPGVETWLKTLQPKA</sequence>
<dbReference type="Gene3D" id="3.40.50.1110">
    <property type="entry name" value="SGNH hydrolase"/>
    <property type="match status" value="1"/>
</dbReference>
<dbReference type="InterPro" id="IPR013830">
    <property type="entry name" value="SGNH_hydro"/>
</dbReference>
<comment type="caution">
    <text evidence="2">The sequence shown here is derived from an EMBL/GenBank/DDBJ whole genome shotgun (WGS) entry which is preliminary data.</text>
</comment>
<dbReference type="SUPFAM" id="SSF52266">
    <property type="entry name" value="SGNH hydrolase"/>
    <property type="match status" value="1"/>
</dbReference>
<dbReference type="InterPro" id="IPR036514">
    <property type="entry name" value="SGNH_hydro_sf"/>
</dbReference>
<feature type="domain" description="SGNH hydrolase-type esterase" evidence="1">
    <location>
        <begin position="20"/>
        <end position="180"/>
    </location>
</feature>
<dbReference type="EMBL" id="JAMOIM010000004">
    <property type="protein sequence ID" value="MCW6507975.1"/>
    <property type="molecule type" value="Genomic_DNA"/>
</dbReference>
<proteinExistence type="predicted"/>
<dbReference type="GO" id="GO:0004622">
    <property type="term" value="F:phosphatidylcholine lysophospholipase activity"/>
    <property type="evidence" value="ECO:0007669"/>
    <property type="project" value="TreeGrafter"/>
</dbReference>
<dbReference type="RefSeq" id="WP_282584546.1">
    <property type="nucleotide sequence ID" value="NZ_JAMOIM010000004.1"/>
</dbReference>
<evidence type="ECO:0000313" key="3">
    <source>
        <dbReference type="Proteomes" id="UP001165667"/>
    </source>
</evidence>
<protein>
    <submittedName>
        <fullName evidence="2">Arylesterase</fullName>
    </submittedName>
</protein>
<dbReference type="PANTHER" id="PTHR30383:SF24">
    <property type="entry name" value="THIOESTERASE 1_PROTEASE 1_LYSOPHOSPHOLIPASE L1"/>
    <property type="match status" value="1"/>
</dbReference>
<reference evidence="2" key="1">
    <citation type="submission" date="2022-05" db="EMBL/GenBank/DDBJ databases">
        <authorList>
            <person name="Pankratov T."/>
        </authorList>
    </citation>
    <scope>NUCLEOTIDE SEQUENCE</scope>
    <source>
        <strain evidence="2">BP6-180914</strain>
    </source>
</reference>
<dbReference type="InterPro" id="IPR051532">
    <property type="entry name" value="Ester_Hydrolysis_Enzymes"/>
</dbReference>
<dbReference type="CDD" id="cd01822">
    <property type="entry name" value="Lysophospholipase_L1_like"/>
    <property type="match status" value="1"/>
</dbReference>